<evidence type="ECO:0000256" key="3">
    <source>
        <dbReference type="ARBA" id="ARBA00022832"/>
    </source>
</evidence>
<comment type="similarity">
    <text evidence="1">Belongs to the ATP-dependent AMP-binding enzyme family.</text>
</comment>
<dbReference type="FunFam" id="3.30.300.30:FF:000008">
    <property type="entry name" value="2,3-dihydroxybenzoate-AMP ligase"/>
    <property type="match status" value="1"/>
</dbReference>
<evidence type="ECO:0000259" key="5">
    <source>
        <dbReference type="Pfam" id="PF00501"/>
    </source>
</evidence>
<proteinExistence type="inferred from homology"/>
<keyword evidence="3" id="KW-0276">Fatty acid metabolism</keyword>
<evidence type="ECO:0000256" key="4">
    <source>
        <dbReference type="ARBA" id="ARBA00023098"/>
    </source>
</evidence>
<evidence type="ECO:0000256" key="1">
    <source>
        <dbReference type="ARBA" id="ARBA00006432"/>
    </source>
</evidence>
<dbReference type="InterPro" id="IPR000873">
    <property type="entry name" value="AMP-dep_synth/lig_dom"/>
</dbReference>
<dbReference type="Pfam" id="PF13193">
    <property type="entry name" value="AMP-binding_C"/>
    <property type="match status" value="1"/>
</dbReference>
<dbReference type="OMA" id="XPSTICA"/>
<dbReference type="InterPro" id="IPR025110">
    <property type="entry name" value="AMP-bd_C"/>
</dbReference>
<protein>
    <submittedName>
        <fullName evidence="7">AMP-dependent synthetase and ligase family protein</fullName>
    </submittedName>
</protein>
<dbReference type="Pfam" id="PF00501">
    <property type="entry name" value="AMP-binding"/>
    <property type="match status" value="1"/>
</dbReference>
<dbReference type="AlphaFoldDB" id="A0A0U9I6R6"/>
<dbReference type="CDD" id="cd12118">
    <property type="entry name" value="ttLC_FACS_AEE21_like"/>
    <property type="match status" value="1"/>
</dbReference>
<dbReference type="PANTHER" id="PTHR43859">
    <property type="entry name" value="ACYL-ACTIVATING ENZYME"/>
    <property type="match status" value="1"/>
</dbReference>
<dbReference type="InterPro" id="IPR045851">
    <property type="entry name" value="AMP-bd_C_sf"/>
</dbReference>
<dbReference type="Proteomes" id="UP000054558">
    <property type="component" value="Unassembled WGS sequence"/>
</dbReference>
<keyword evidence="4" id="KW-0443">Lipid metabolism</keyword>
<dbReference type="Gene3D" id="3.40.50.12780">
    <property type="entry name" value="N-terminal domain of ligase-like"/>
    <property type="match status" value="1"/>
</dbReference>
<dbReference type="EMBL" id="DF237010">
    <property type="protein sequence ID" value="GAQ80736.1"/>
    <property type="molecule type" value="Genomic_DNA"/>
</dbReference>
<sequence>MTSGPARTSGAAYDSLSKSAANYVPLTPLSFLRRTAAVFPERLSVIHGPRRFTWGETYRRCCQLASALQKHGVGQGDTVAVVAPNVPALYEAHFGVAMLGAVLNAVNIRMDARMIAHFLTHGQAKVVMVDREFLGVTESALAHASEADRSFRPFVVVIDDATADITWPPNEPSYCIRRYTEYEELLGRGDPNFRWEWPTDEWAAISLNYTSGTTSNPKGVVYHHRGAHLNAISNALVWSMPQHPIYLWTLPLFHCNGWCFPWTVALLAGTNVCLRKVTAANVYSAIAQHGVTHLSGAPTVLGMLVNAPPQEKRPLPHPVAIITAGAAPPPTILTRIEDAGFKVTHVYGLTESYGPAVVCAWKPEWDSLPATEQARLKSRQGVPYPALEGLDVLDPKTLNPVRADGETIGEVMLRGNVVMKGYLKNEAATTEAFEGGWFHTGDLGVKHEDGYVELKDRSKDIIISGGENISSIQVEGILFQHPAILEAAVVAKPHPKWLETPVAFVTLREGSERCSEAEILQWCRENMPRFMCPSRVVFKPLPKTATGKVQKYVLREEAKRMPDAIESKL</sequence>
<dbReference type="STRING" id="105231.A0A0U9I6R6"/>
<dbReference type="GO" id="GO:0016874">
    <property type="term" value="F:ligase activity"/>
    <property type="evidence" value="ECO:0007669"/>
    <property type="project" value="UniProtKB-KW"/>
</dbReference>
<dbReference type="InterPro" id="IPR042099">
    <property type="entry name" value="ANL_N_sf"/>
</dbReference>
<organism evidence="7 8">
    <name type="scientific">Klebsormidium nitens</name>
    <name type="common">Green alga</name>
    <name type="synonym">Ulothrix nitens</name>
    <dbReference type="NCBI Taxonomy" id="105231"/>
    <lineage>
        <taxon>Eukaryota</taxon>
        <taxon>Viridiplantae</taxon>
        <taxon>Streptophyta</taxon>
        <taxon>Klebsormidiophyceae</taxon>
        <taxon>Klebsormidiales</taxon>
        <taxon>Klebsormidiaceae</taxon>
        <taxon>Klebsormidium</taxon>
    </lineage>
</organism>
<dbReference type="GO" id="GO:0006631">
    <property type="term" value="P:fatty acid metabolic process"/>
    <property type="evidence" value="ECO:0007669"/>
    <property type="project" value="UniProtKB-KW"/>
</dbReference>
<reference evidence="7 8" key="1">
    <citation type="journal article" date="2014" name="Nat. Commun.">
        <title>Klebsormidium flaccidum genome reveals primary factors for plant terrestrial adaptation.</title>
        <authorList>
            <person name="Hori K."/>
            <person name="Maruyama F."/>
            <person name="Fujisawa T."/>
            <person name="Togashi T."/>
            <person name="Yamamoto N."/>
            <person name="Seo M."/>
            <person name="Sato S."/>
            <person name="Yamada T."/>
            <person name="Mori H."/>
            <person name="Tajima N."/>
            <person name="Moriyama T."/>
            <person name="Ikeuchi M."/>
            <person name="Watanabe M."/>
            <person name="Wada H."/>
            <person name="Kobayashi K."/>
            <person name="Saito M."/>
            <person name="Masuda T."/>
            <person name="Sasaki-Sekimoto Y."/>
            <person name="Mashiguchi K."/>
            <person name="Awai K."/>
            <person name="Shimojima M."/>
            <person name="Masuda S."/>
            <person name="Iwai M."/>
            <person name="Nobusawa T."/>
            <person name="Narise T."/>
            <person name="Kondo S."/>
            <person name="Saito H."/>
            <person name="Sato R."/>
            <person name="Murakawa M."/>
            <person name="Ihara Y."/>
            <person name="Oshima-Yamada Y."/>
            <person name="Ohtaka K."/>
            <person name="Satoh M."/>
            <person name="Sonobe K."/>
            <person name="Ishii M."/>
            <person name="Ohtani R."/>
            <person name="Kanamori-Sato M."/>
            <person name="Honoki R."/>
            <person name="Miyazaki D."/>
            <person name="Mochizuki H."/>
            <person name="Umetsu J."/>
            <person name="Higashi K."/>
            <person name="Shibata D."/>
            <person name="Kamiya Y."/>
            <person name="Sato N."/>
            <person name="Nakamura Y."/>
            <person name="Tabata S."/>
            <person name="Ida S."/>
            <person name="Kurokawa K."/>
            <person name="Ohta H."/>
        </authorList>
    </citation>
    <scope>NUCLEOTIDE SEQUENCE [LARGE SCALE GENOMIC DNA]</scope>
    <source>
        <strain evidence="7 8">NIES-2285</strain>
    </source>
</reference>
<name>A0A0U9I6R6_KLENI</name>
<dbReference type="OrthoDB" id="10253115at2759"/>
<dbReference type="PANTHER" id="PTHR43859:SF4">
    <property type="entry name" value="BUTANOATE--COA LIGASE AAE1-RELATED"/>
    <property type="match status" value="1"/>
</dbReference>
<evidence type="ECO:0000313" key="7">
    <source>
        <dbReference type="EMBL" id="GAQ80736.1"/>
    </source>
</evidence>
<feature type="domain" description="AMP-dependent synthetase/ligase" evidence="5">
    <location>
        <begin position="32"/>
        <end position="423"/>
    </location>
</feature>
<feature type="domain" description="AMP-binding enzyme C-terminal" evidence="6">
    <location>
        <begin position="474"/>
        <end position="548"/>
    </location>
</feature>
<gene>
    <name evidence="7" type="ORF">KFL_000610140</name>
</gene>
<evidence type="ECO:0000256" key="2">
    <source>
        <dbReference type="ARBA" id="ARBA00022598"/>
    </source>
</evidence>
<dbReference type="SUPFAM" id="SSF56801">
    <property type="entry name" value="Acetyl-CoA synthetase-like"/>
    <property type="match status" value="1"/>
</dbReference>
<keyword evidence="2 7" id="KW-0436">Ligase</keyword>
<dbReference type="Gene3D" id="3.30.300.30">
    <property type="match status" value="1"/>
</dbReference>
<accession>A0A0U9I6R6</accession>
<dbReference type="FunFam" id="3.40.50.12780:FF:000003">
    <property type="entry name" value="Long-chain-fatty-acid--CoA ligase FadD"/>
    <property type="match status" value="1"/>
</dbReference>
<keyword evidence="8" id="KW-1185">Reference proteome</keyword>
<dbReference type="NCBIfam" id="NF006020">
    <property type="entry name" value="PRK08162.1"/>
    <property type="match status" value="1"/>
</dbReference>
<evidence type="ECO:0000259" key="6">
    <source>
        <dbReference type="Pfam" id="PF13193"/>
    </source>
</evidence>
<evidence type="ECO:0000313" key="8">
    <source>
        <dbReference type="Proteomes" id="UP000054558"/>
    </source>
</evidence>